<feature type="region of interest" description="Disordered" evidence="5">
    <location>
        <begin position="418"/>
        <end position="446"/>
    </location>
</feature>
<feature type="compositionally biased region" description="Basic and acidic residues" evidence="5">
    <location>
        <begin position="14"/>
        <end position="23"/>
    </location>
</feature>
<accession>A0ABD1EIH2</accession>
<feature type="compositionally biased region" description="Low complexity" evidence="5">
    <location>
        <begin position="217"/>
        <end position="228"/>
    </location>
</feature>
<evidence type="ECO:0000259" key="6">
    <source>
        <dbReference type="PROSITE" id="PS51062"/>
    </source>
</evidence>
<organism evidence="7 8">
    <name type="scientific">Hypothenemus hampei</name>
    <name type="common">Coffee berry borer</name>
    <dbReference type="NCBI Taxonomy" id="57062"/>
    <lineage>
        <taxon>Eukaryota</taxon>
        <taxon>Metazoa</taxon>
        <taxon>Ecdysozoa</taxon>
        <taxon>Arthropoda</taxon>
        <taxon>Hexapoda</taxon>
        <taxon>Insecta</taxon>
        <taxon>Pterygota</taxon>
        <taxon>Neoptera</taxon>
        <taxon>Endopterygota</taxon>
        <taxon>Coleoptera</taxon>
        <taxon>Polyphaga</taxon>
        <taxon>Cucujiformia</taxon>
        <taxon>Curculionidae</taxon>
        <taxon>Scolytinae</taxon>
        <taxon>Hypothenemus</taxon>
    </lineage>
</organism>
<feature type="compositionally biased region" description="Polar residues" evidence="5">
    <location>
        <begin position="229"/>
        <end position="243"/>
    </location>
</feature>
<sequence length="446" mass="49116">MHLPVQSCNVSEEAWPRGGERTMGDPPNFPLTSTMSYPNYEDYLSELRLKIQAEHPGEQFAATGSPYILCSKLPDHWRSNKTLPMGFRVIAATEVLDGTKVVVQAGNDENCCAEMRNYKAEMKNGEAKFNDLRFVGRSGRGKSFMITITIFTTPPVVATYQKAIKVTVDGPREPRSKTVTGHGHAYPTINSLNMRRPFGLDTTAFGHLGPFSKPKRSSPNSSNGSQGSYKQEPQENPNGAYASTYTPNSWSDCSSYGAYSPSNFYDTPHQDVTSMHIPTTVLSDAGTSSAEFLNTSLTRNSPPPPPPPFPVAKTDLMETTSRGYQDSPYCPNSWGTSFPACNNNYYNNPYNSQHFNTPAPAMVYPAIISTVNQNQIHFHLHPTATPGDIVGSRNEYFMSDNTIGESRVDMVPSAVTEADHAGVSSTMEEASREESSVQDPNVWRPY</sequence>
<dbReference type="Proteomes" id="UP001566132">
    <property type="component" value="Unassembled WGS sequence"/>
</dbReference>
<dbReference type="PANTHER" id="PTHR11950:SF49">
    <property type="entry name" value="PROTEIN LOZENGE"/>
    <property type="match status" value="1"/>
</dbReference>
<dbReference type="EMBL" id="JBDJPC010000007">
    <property type="protein sequence ID" value="KAL1494326.1"/>
    <property type="molecule type" value="Genomic_DNA"/>
</dbReference>
<evidence type="ECO:0000256" key="5">
    <source>
        <dbReference type="SAM" id="MobiDB-lite"/>
    </source>
</evidence>
<feature type="region of interest" description="Disordered" evidence="5">
    <location>
        <begin position="171"/>
        <end position="192"/>
    </location>
</feature>
<protein>
    <recommendedName>
        <fullName evidence="6">Runt domain-containing protein</fullName>
    </recommendedName>
</protein>
<dbReference type="InterPro" id="IPR013524">
    <property type="entry name" value="Runt_dom"/>
</dbReference>
<dbReference type="AlphaFoldDB" id="A0ABD1EIH2"/>
<feature type="region of interest" description="Disordered" evidence="5">
    <location>
        <begin position="1"/>
        <end position="31"/>
    </location>
</feature>
<dbReference type="InterPro" id="IPR012346">
    <property type="entry name" value="p53/RUNT-type_TF_DNA-bd_sf"/>
</dbReference>
<evidence type="ECO:0000256" key="3">
    <source>
        <dbReference type="ARBA" id="ARBA00023163"/>
    </source>
</evidence>
<dbReference type="PROSITE" id="PS51062">
    <property type="entry name" value="RUNT"/>
    <property type="match status" value="1"/>
</dbReference>
<evidence type="ECO:0000256" key="4">
    <source>
        <dbReference type="ARBA" id="ARBA00023242"/>
    </source>
</evidence>
<gene>
    <name evidence="7" type="ORF">ABEB36_009941</name>
</gene>
<dbReference type="InterPro" id="IPR000040">
    <property type="entry name" value="AML1_Runt"/>
</dbReference>
<dbReference type="Gene3D" id="2.60.40.720">
    <property type="match status" value="1"/>
</dbReference>
<comment type="subcellular location">
    <subcellularLocation>
        <location evidence="1">Nucleus</location>
    </subcellularLocation>
</comment>
<keyword evidence="2" id="KW-0805">Transcription regulation</keyword>
<keyword evidence="8" id="KW-1185">Reference proteome</keyword>
<comment type="caution">
    <text evidence="7">The sequence shown here is derived from an EMBL/GenBank/DDBJ whole genome shotgun (WGS) entry which is preliminary data.</text>
</comment>
<dbReference type="Pfam" id="PF00853">
    <property type="entry name" value="Runt"/>
    <property type="match status" value="1"/>
</dbReference>
<reference evidence="7 8" key="1">
    <citation type="submission" date="2024-05" db="EMBL/GenBank/DDBJ databases">
        <title>Genetic variation in Jamaican populations of the coffee berry borer (Hypothenemus hampei).</title>
        <authorList>
            <person name="Errbii M."/>
            <person name="Myrie A."/>
        </authorList>
    </citation>
    <scope>NUCLEOTIDE SEQUENCE [LARGE SCALE GENOMIC DNA]</scope>
    <source>
        <strain evidence="7">JA-Hopewell-2020-01-JO</strain>
        <tissue evidence="7">Whole body</tissue>
    </source>
</reference>
<dbReference type="InterPro" id="IPR008967">
    <property type="entry name" value="p53-like_TF_DNA-bd_sf"/>
</dbReference>
<feature type="compositionally biased region" description="Polar residues" evidence="5">
    <location>
        <begin position="1"/>
        <end position="10"/>
    </location>
</feature>
<feature type="region of interest" description="Disordered" evidence="5">
    <location>
        <begin position="205"/>
        <end position="243"/>
    </location>
</feature>
<dbReference type="SUPFAM" id="SSF49417">
    <property type="entry name" value="p53-like transcription factors"/>
    <property type="match status" value="1"/>
</dbReference>
<dbReference type="PANTHER" id="PTHR11950">
    <property type="entry name" value="RUNT RELATED"/>
    <property type="match status" value="1"/>
</dbReference>
<keyword evidence="3" id="KW-0804">Transcription</keyword>
<dbReference type="GO" id="GO:0006357">
    <property type="term" value="P:regulation of transcription by RNA polymerase II"/>
    <property type="evidence" value="ECO:0007669"/>
    <property type="project" value="UniProtKB-ARBA"/>
</dbReference>
<proteinExistence type="predicted"/>
<evidence type="ECO:0000313" key="8">
    <source>
        <dbReference type="Proteomes" id="UP001566132"/>
    </source>
</evidence>
<name>A0ABD1EIH2_HYPHA</name>
<dbReference type="PRINTS" id="PR00967">
    <property type="entry name" value="ONCOGENEAML1"/>
</dbReference>
<dbReference type="GO" id="GO:0005634">
    <property type="term" value="C:nucleus"/>
    <property type="evidence" value="ECO:0007669"/>
    <property type="project" value="UniProtKB-SubCell"/>
</dbReference>
<evidence type="ECO:0000256" key="2">
    <source>
        <dbReference type="ARBA" id="ARBA00023015"/>
    </source>
</evidence>
<feature type="domain" description="Runt" evidence="6">
    <location>
        <begin position="48"/>
        <end position="176"/>
    </location>
</feature>
<evidence type="ECO:0000256" key="1">
    <source>
        <dbReference type="ARBA" id="ARBA00004123"/>
    </source>
</evidence>
<keyword evidence="4" id="KW-0539">Nucleus</keyword>
<evidence type="ECO:0000313" key="7">
    <source>
        <dbReference type="EMBL" id="KAL1494326.1"/>
    </source>
</evidence>